<dbReference type="Proteomes" id="UP000251314">
    <property type="component" value="Unassembled WGS sequence"/>
</dbReference>
<organism evidence="1 3">
    <name type="scientific">Phytophthora cactorum</name>
    <dbReference type="NCBI Taxonomy" id="29920"/>
    <lineage>
        <taxon>Eukaryota</taxon>
        <taxon>Sar</taxon>
        <taxon>Stramenopiles</taxon>
        <taxon>Oomycota</taxon>
        <taxon>Peronosporomycetes</taxon>
        <taxon>Peronosporales</taxon>
        <taxon>Peronosporaceae</taxon>
        <taxon>Phytophthora</taxon>
    </lineage>
</organism>
<reference evidence="1 3" key="1">
    <citation type="submission" date="2018-01" db="EMBL/GenBank/DDBJ databases">
        <title>Draft genome of the strawberry crown rot pathogen Phytophthora cactorum.</title>
        <authorList>
            <person name="Armitage A.D."/>
            <person name="Lysoe E."/>
            <person name="Nellist C.F."/>
            <person name="Harrison R.J."/>
            <person name="Brurberg M.B."/>
        </authorList>
    </citation>
    <scope>NUCLEOTIDE SEQUENCE [LARGE SCALE GENOMIC DNA]</scope>
    <source>
        <strain evidence="1 3">10300</strain>
    </source>
</reference>
<evidence type="ECO:0000313" key="2">
    <source>
        <dbReference type="EMBL" id="RAW36146.1"/>
    </source>
</evidence>
<dbReference type="EMBL" id="MJFZ01000148">
    <property type="protein sequence ID" value="RAW36146.1"/>
    <property type="molecule type" value="Genomic_DNA"/>
</dbReference>
<dbReference type="EMBL" id="MJFZ01000911">
    <property type="protein sequence ID" value="RAW24269.1"/>
    <property type="molecule type" value="Genomic_DNA"/>
</dbReference>
<dbReference type="VEuPathDB" id="FungiDB:PC110_g7573"/>
<gene>
    <name evidence="1" type="ORF">PC110_g19300</name>
    <name evidence="2" type="ORF">PC110_g7573</name>
</gene>
<name>A0A329RJA8_9STRA</name>
<dbReference type="VEuPathDB" id="FungiDB:PC110_g19300"/>
<accession>A0A329RJA8</accession>
<keyword evidence="3" id="KW-1185">Reference proteome</keyword>
<comment type="caution">
    <text evidence="1">The sequence shown here is derived from an EMBL/GenBank/DDBJ whole genome shotgun (WGS) entry which is preliminary data.</text>
</comment>
<evidence type="ECO:0000313" key="1">
    <source>
        <dbReference type="EMBL" id="RAW24269.1"/>
    </source>
</evidence>
<dbReference type="STRING" id="29920.A0A329RJA8"/>
<dbReference type="AlphaFoldDB" id="A0A329RJA8"/>
<dbReference type="OrthoDB" id="119632at2759"/>
<sequence length="111" mass="12388">MYSAAIAAAKFADQRLDARTRTDFTGSLRRFAAFCCAEGYPDPLKQRFIQLPGVIAAYINQLATSNKSQWPTEKLHAAISWHYTKPEMLAGGHPHDRWLVETAPDGSLVPR</sequence>
<proteinExistence type="predicted"/>
<protein>
    <submittedName>
        <fullName evidence="1">Uncharacterized protein</fullName>
    </submittedName>
</protein>
<evidence type="ECO:0000313" key="3">
    <source>
        <dbReference type="Proteomes" id="UP000251314"/>
    </source>
</evidence>